<evidence type="ECO:0000256" key="4">
    <source>
        <dbReference type="ARBA" id="ARBA00022838"/>
    </source>
</evidence>
<comment type="subcellular location">
    <subcellularLocation>
        <location evidence="2">Chromosome</location>
        <location evidence="2">Centromere</location>
        <location evidence="2">Kinetochore</location>
    </subcellularLocation>
    <subcellularLocation>
        <location evidence="1">Nucleus</location>
    </subcellularLocation>
</comment>
<keyword evidence="3" id="KW-0158">Chromosome</keyword>
<evidence type="ECO:0000313" key="10">
    <source>
        <dbReference type="Proteomes" id="UP000646827"/>
    </source>
</evidence>
<gene>
    <name evidence="9" type="ORF">INT45_002613</name>
</gene>
<dbReference type="InterPro" id="IPR008426">
    <property type="entry name" value="CENP-H_C"/>
</dbReference>
<dbReference type="GO" id="GO:0005634">
    <property type="term" value="C:nucleus"/>
    <property type="evidence" value="ECO:0007669"/>
    <property type="project" value="UniProtKB-SubCell"/>
</dbReference>
<protein>
    <recommendedName>
        <fullName evidence="8">Centromere protein H C-terminal domain-containing protein</fullName>
    </recommendedName>
</protein>
<dbReference type="OrthoDB" id="2274804at2759"/>
<dbReference type="Pfam" id="PF05837">
    <property type="entry name" value="CENP-H"/>
    <property type="match status" value="1"/>
</dbReference>
<dbReference type="Proteomes" id="UP000646827">
    <property type="component" value="Unassembled WGS sequence"/>
</dbReference>
<dbReference type="EMBL" id="JAEPRB010000135">
    <property type="protein sequence ID" value="KAG2220591.1"/>
    <property type="molecule type" value="Genomic_DNA"/>
</dbReference>
<proteinExistence type="inferred from homology"/>
<evidence type="ECO:0000256" key="5">
    <source>
        <dbReference type="ARBA" id="ARBA00023242"/>
    </source>
</evidence>
<evidence type="ECO:0000256" key="1">
    <source>
        <dbReference type="ARBA" id="ARBA00004123"/>
    </source>
</evidence>
<dbReference type="AlphaFoldDB" id="A0A8H7S312"/>
<reference evidence="9 10" key="1">
    <citation type="submission" date="2020-12" db="EMBL/GenBank/DDBJ databases">
        <title>Metabolic potential, ecology and presence of endohyphal bacteria is reflected in genomic diversity of Mucoromycotina.</title>
        <authorList>
            <person name="Muszewska A."/>
            <person name="Okrasinska A."/>
            <person name="Steczkiewicz K."/>
            <person name="Drgas O."/>
            <person name="Orlowska M."/>
            <person name="Perlinska-Lenart U."/>
            <person name="Aleksandrzak-Piekarczyk T."/>
            <person name="Szatraj K."/>
            <person name="Zielenkiewicz U."/>
            <person name="Pilsyk S."/>
            <person name="Malc E."/>
            <person name="Mieczkowski P."/>
            <person name="Kruszewska J.S."/>
            <person name="Biernat P."/>
            <person name="Pawlowska J."/>
        </authorList>
    </citation>
    <scope>NUCLEOTIDE SEQUENCE [LARGE SCALE GENOMIC DNA]</scope>
    <source>
        <strain evidence="9 10">CBS 142.35</strain>
    </source>
</reference>
<comment type="similarity">
    <text evidence="7">Belongs to the CENP-H/MCM16 family.</text>
</comment>
<keyword evidence="4" id="KW-0995">Kinetochore</keyword>
<dbReference type="GO" id="GO:0000776">
    <property type="term" value="C:kinetochore"/>
    <property type="evidence" value="ECO:0007669"/>
    <property type="project" value="UniProtKB-KW"/>
</dbReference>
<evidence type="ECO:0000256" key="3">
    <source>
        <dbReference type="ARBA" id="ARBA00022454"/>
    </source>
</evidence>
<keyword evidence="5" id="KW-0539">Nucleus</keyword>
<accession>A0A8H7S312</accession>
<evidence type="ECO:0000256" key="2">
    <source>
        <dbReference type="ARBA" id="ARBA00004629"/>
    </source>
</evidence>
<evidence type="ECO:0000256" key="7">
    <source>
        <dbReference type="ARBA" id="ARBA00025735"/>
    </source>
</evidence>
<keyword evidence="10" id="KW-1185">Reference proteome</keyword>
<comment type="caution">
    <text evidence="9">The sequence shown here is derived from an EMBL/GenBank/DDBJ whole genome shotgun (WGS) entry which is preliminary data.</text>
</comment>
<evidence type="ECO:0000313" key="9">
    <source>
        <dbReference type="EMBL" id="KAG2220591.1"/>
    </source>
</evidence>
<evidence type="ECO:0000259" key="8">
    <source>
        <dbReference type="Pfam" id="PF05837"/>
    </source>
</evidence>
<feature type="domain" description="Centromere protein H C-terminal" evidence="8">
    <location>
        <begin position="53"/>
        <end position="241"/>
    </location>
</feature>
<dbReference type="GO" id="GO:0051382">
    <property type="term" value="P:kinetochore assembly"/>
    <property type="evidence" value="ECO:0007669"/>
    <property type="project" value="InterPro"/>
</dbReference>
<keyword evidence="6" id="KW-0137">Centromere</keyword>
<name>A0A8H7S312_9FUNG</name>
<organism evidence="9 10">
    <name type="scientific">Circinella minor</name>
    <dbReference type="NCBI Taxonomy" id="1195481"/>
    <lineage>
        <taxon>Eukaryota</taxon>
        <taxon>Fungi</taxon>
        <taxon>Fungi incertae sedis</taxon>
        <taxon>Mucoromycota</taxon>
        <taxon>Mucoromycotina</taxon>
        <taxon>Mucoromycetes</taxon>
        <taxon>Mucorales</taxon>
        <taxon>Lichtheimiaceae</taxon>
        <taxon>Circinella</taxon>
    </lineage>
</organism>
<evidence type="ECO:0000256" key="6">
    <source>
        <dbReference type="ARBA" id="ARBA00023328"/>
    </source>
</evidence>
<sequence length="249" mass="29266">MQNQERQLLTPKEKQVLDSQREIDWLKRQIEQYEQALEPAPEPDTMLSTVRDILDNEESMNPMDTIENHKDVIDELREKLDVMTQFNLSKNSLTQAIDASHNVLKALYPGNVDHDSFERSREIKIKINERDELTSLFLKGFEQLRKVKTELTQTQAKIIESHQENRELVQSIQDAKNEALLEFERQANDERDIMASQVTDRSERLSDHQHRLEIARNVLMGLILESDINWTNDDHYLQVMQEIGDELED</sequence>